<evidence type="ECO:0000313" key="1">
    <source>
        <dbReference type="EMBL" id="PYF08406.1"/>
    </source>
</evidence>
<dbReference type="RefSeq" id="WP_107931806.1">
    <property type="nucleotide sequence ID" value="NZ_CP085009.1"/>
</dbReference>
<protein>
    <recommendedName>
        <fullName evidence="3">Aminopeptidase</fullName>
    </recommendedName>
</protein>
<comment type="caution">
    <text evidence="1">The sequence shown here is derived from an EMBL/GenBank/DDBJ whole genome shotgun (WGS) entry which is preliminary data.</text>
</comment>
<proteinExistence type="predicted"/>
<gene>
    <name evidence="1" type="ORF">BJ095_102172</name>
</gene>
<dbReference type="EMBL" id="QJTJ01000002">
    <property type="protein sequence ID" value="PYF08406.1"/>
    <property type="molecule type" value="Genomic_DNA"/>
</dbReference>
<organism evidence="1 2">
    <name type="scientific">Ureibacillus chungkukjangi</name>
    <dbReference type="NCBI Taxonomy" id="1202712"/>
    <lineage>
        <taxon>Bacteria</taxon>
        <taxon>Bacillati</taxon>
        <taxon>Bacillota</taxon>
        <taxon>Bacilli</taxon>
        <taxon>Bacillales</taxon>
        <taxon>Caryophanaceae</taxon>
        <taxon>Ureibacillus</taxon>
    </lineage>
</organism>
<name>A0A318TU76_9BACL</name>
<accession>A0A318TU76</accession>
<dbReference type="OrthoDB" id="2433944at2"/>
<keyword evidence="2" id="KW-1185">Reference proteome</keyword>
<dbReference type="AlphaFoldDB" id="A0A318TU76"/>
<dbReference type="Proteomes" id="UP000247416">
    <property type="component" value="Unassembled WGS sequence"/>
</dbReference>
<reference evidence="1 2" key="1">
    <citation type="submission" date="2018-06" db="EMBL/GenBank/DDBJ databases">
        <title>Genomic Encyclopedia of Archaeal and Bacterial Type Strains, Phase II (KMG-II): from individual species to whole genera.</title>
        <authorList>
            <person name="Goeker M."/>
        </authorList>
    </citation>
    <scope>NUCLEOTIDE SEQUENCE [LARGE SCALE GENOMIC DNA]</scope>
    <source>
        <strain evidence="1 2">KACC 16626</strain>
    </source>
</reference>
<evidence type="ECO:0008006" key="3">
    <source>
        <dbReference type="Google" id="ProtNLM"/>
    </source>
</evidence>
<sequence length="284" mass="33581">MKIIDTFSAFPEELSLDLLRQYYAKYPQIFNTYFLYHCKDTDERLNKAIEKYADDWESIEKVHHSIKDLIEEVVGHYKEKYQIEFPVSVNLIIGAYGSNAYTHREIIPDLTFAMERLSFEENPLRVIIAHEFGHAAHNIISDAHQIEWKNIQWTHPFITLLQEGAATHFSRQIIPDLKESIYFSYDNEGDEWLGFAKANREKIIRCFANDIDNGKTSIEIFKEWFSINGGVTFGYSRLAYFIADCFFQYSIKQTSELDTLLLWKNERYFEVIDEWLKSYKIAEN</sequence>
<evidence type="ECO:0000313" key="2">
    <source>
        <dbReference type="Proteomes" id="UP000247416"/>
    </source>
</evidence>